<keyword evidence="3" id="KW-1003">Cell membrane</keyword>
<dbReference type="GO" id="GO:0005886">
    <property type="term" value="C:plasma membrane"/>
    <property type="evidence" value="ECO:0007669"/>
    <property type="project" value="UniProtKB-SubCell"/>
</dbReference>
<feature type="transmembrane region" description="Helical" evidence="7">
    <location>
        <begin position="12"/>
        <end position="29"/>
    </location>
</feature>
<gene>
    <name evidence="8" type="ORF">EIM44_00595</name>
</gene>
<evidence type="ECO:0000313" key="8">
    <source>
        <dbReference type="EMBL" id="RRN05863.1"/>
    </source>
</evidence>
<protein>
    <submittedName>
        <fullName evidence="8">DoxX family protein</fullName>
    </submittedName>
</protein>
<proteinExistence type="inferred from homology"/>
<dbReference type="EMBL" id="RRUC01000004">
    <property type="protein sequence ID" value="RRN05863.1"/>
    <property type="molecule type" value="Genomic_DNA"/>
</dbReference>
<keyword evidence="6 7" id="KW-0472">Membrane</keyword>
<evidence type="ECO:0000256" key="5">
    <source>
        <dbReference type="ARBA" id="ARBA00022989"/>
    </source>
</evidence>
<comment type="caution">
    <text evidence="8">The sequence shown here is derived from an EMBL/GenBank/DDBJ whole genome shotgun (WGS) entry which is preliminary data.</text>
</comment>
<evidence type="ECO:0000256" key="7">
    <source>
        <dbReference type="SAM" id="Phobius"/>
    </source>
</evidence>
<dbReference type="InterPro" id="IPR051907">
    <property type="entry name" value="DoxX-like_oxidoreductase"/>
</dbReference>
<reference evidence="8 9" key="1">
    <citation type="submission" date="2018-11" db="EMBL/GenBank/DDBJ databases">
        <title>Whole genome sequence of Bibersteinia trehalosi strain OADDL-BT1 an multidrug resistant pathogen isolate.</title>
        <authorList>
            <person name="Couger M."/>
            <person name="Ramachandran A."/>
        </authorList>
    </citation>
    <scope>NUCLEOTIDE SEQUENCE [LARGE SCALE GENOMIC DNA]</scope>
    <source>
        <strain evidence="8 9">OADDL-BT1</strain>
    </source>
</reference>
<feature type="transmembrane region" description="Helical" evidence="7">
    <location>
        <begin position="49"/>
        <end position="70"/>
    </location>
</feature>
<dbReference type="PANTHER" id="PTHR33452">
    <property type="entry name" value="OXIDOREDUCTASE CATD-RELATED"/>
    <property type="match status" value="1"/>
</dbReference>
<dbReference type="Pfam" id="PF07681">
    <property type="entry name" value="DoxX"/>
    <property type="match status" value="1"/>
</dbReference>
<keyword evidence="5 7" id="KW-1133">Transmembrane helix</keyword>
<dbReference type="Proteomes" id="UP000276010">
    <property type="component" value="Unassembled WGS sequence"/>
</dbReference>
<comment type="similarity">
    <text evidence="2">Belongs to the DoxX family.</text>
</comment>
<dbReference type="AlphaFoldDB" id="A0A3R8NIC0"/>
<evidence type="ECO:0000256" key="4">
    <source>
        <dbReference type="ARBA" id="ARBA00022692"/>
    </source>
</evidence>
<organism evidence="8 9">
    <name type="scientific">Bibersteinia trehalosi</name>
    <name type="common">Pasteurella trehalosi</name>
    <dbReference type="NCBI Taxonomy" id="47735"/>
    <lineage>
        <taxon>Bacteria</taxon>
        <taxon>Pseudomonadati</taxon>
        <taxon>Pseudomonadota</taxon>
        <taxon>Gammaproteobacteria</taxon>
        <taxon>Pasteurellales</taxon>
        <taxon>Pasteurellaceae</taxon>
        <taxon>Bibersteinia</taxon>
    </lineage>
</organism>
<evidence type="ECO:0000256" key="1">
    <source>
        <dbReference type="ARBA" id="ARBA00004651"/>
    </source>
</evidence>
<name>A0A3R8NIC0_BIBTR</name>
<dbReference type="RefSeq" id="WP_125134301.1">
    <property type="nucleotide sequence ID" value="NZ_RRUC01000004.1"/>
</dbReference>
<dbReference type="STRING" id="1263831.F543_22600"/>
<feature type="transmembrane region" description="Helical" evidence="7">
    <location>
        <begin position="77"/>
        <end position="97"/>
    </location>
</feature>
<keyword evidence="4 7" id="KW-0812">Transmembrane</keyword>
<feature type="transmembrane region" description="Helical" evidence="7">
    <location>
        <begin position="103"/>
        <end position="123"/>
    </location>
</feature>
<dbReference type="InterPro" id="IPR032808">
    <property type="entry name" value="DoxX"/>
</dbReference>
<evidence type="ECO:0000256" key="3">
    <source>
        <dbReference type="ARBA" id="ARBA00022475"/>
    </source>
</evidence>
<evidence type="ECO:0000256" key="6">
    <source>
        <dbReference type="ARBA" id="ARBA00023136"/>
    </source>
</evidence>
<sequence length="131" mass="14356">MTFLQKLQPQILAFVRILTGYAFLLHGTAKFFEFPFSMTNGNGSVQLMSIFGLAGILELVGGVLIILGLFTRVTAFILSGQMAVAYFMFHFSFLPLTNGGEPAMLFSLVFLILAAFGGGAWSLDNRFTQNK</sequence>
<evidence type="ECO:0000313" key="9">
    <source>
        <dbReference type="Proteomes" id="UP000276010"/>
    </source>
</evidence>
<dbReference type="PANTHER" id="PTHR33452:SF4">
    <property type="entry name" value="BLL4328 PROTEIN"/>
    <property type="match status" value="1"/>
</dbReference>
<comment type="subcellular location">
    <subcellularLocation>
        <location evidence="1">Cell membrane</location>
        <topology evidence="1">Multi-pass membrane protein</topology>
    </subcellularLocation>
</comment>
<evidence type="ECO:0000256" key="2">
    <source>
        <dbReference type="ARBA" id="ARBA00006679"/>
    </source>
</evidence>
<accession>A0A3R8NIC0</accession>